<evidence type="ECO:0000313" key="3">
    <source>
        <dbReference type="Proteomes" id="UP000475214"/>
    </source>
</evidence>
<keyword evidence="1" id="KW-0812">Transmembrane</keyword>
<feature type="transmembrane region" description="Helical" evidence="1">
    <location>
        <begin position="32"/>
        <end position="50"/>
    </location>
</feature>
<dbReference type="Proteomes" id="UP000475214">
    <property type="component" value="Unassembled WGS sequence"/>
</dbReference>
<keyword evidence="1" id="KW-1133">Transmembrane helix</keyword>
<reference evidence="2 3" key="1">
    <citation type="submission" date="2020-02" db="EMBL/GenBank/DDBJ databases">
        <authorList>
            <person name="Li X.-J."/>
            <person name="Han X.-M."/>
        </authorList>
    </citation>
    <scope>NUCLEOTIDE SEQUENCE [LARGE SCALE GENOMIC DNA]</scope>
    <source>
        <strain evidence="2 3">CCTCC AB 2017055</strain>
    </source>
</reference>
<dbReference type="EMBL" id="JAAGOA010000007">
    <property type="protein sequence ID" value="NEE01052.1"/>
    <property type="molecule type" value="Genomic_DNA"/>
</dbReference>
<proteinExistence type="predicted"/>
<protein>
    <submittedName>
        <fullName evidence="2">Uncharacterized protein</fullName>
    </submittedName>
</protein>
<dbReference type="AlphaFoldDB" id="A0A6L9S8Y4"/>
<accession>A0A6L9S8Y4</accession>
<sequence length="67" mass="6882">MNPERRLTWIALALGLLGAGLLIPFDSAATRVAGVVAIFAFIGLGVFAIASPGQLADDGAEDDQDPD</sequence>
<organism evidence="2 3">
    <name type="scientific">Phytoactinopolyspora halotolerans</name>
    <dbReference type="NCBI Taxonomy" id="1981512"/>
    <lineage>
        <taxon>Bacteria</taxon>
        <taxon>Bacillati</taxon>
        <taxon>Actinomycetota</taxon>
        <taxon>Actinomycetes</taxon>
        <taxon>Jiangellales</taxon>
        <taxon>Jiangellaceae</taxon>
        <taxon>Phytoactinopolyspora</taxon>
    </lineage>
</organism>
<evidence type="ECO:0000313" key="2">
    <source>
        <dbReference type="EMBL" id="NEE01052.1"/>
    </source>
</evidence>
<comment type="caution">
    <text evidence="2">The sequence shown here is derived from an EMBL/GenBank/DDBJ whole genome shotgun (WGS) entry which is preliminary data.</text>
</comment>
<keyword evidence="3" id="KW-1185">Reference proteome</keyword>
<dbReference type="RefSeq" id="WP_163737859.1">
    <property type="nucleotide sequence ID" value="NZ_JAAGOA010000007.1"/>
</dbReference>
<gene>
    <name evidence="2" type="ORF">G1H10_12830</name>
</gene>
<keyword evidence="1" id="KW-0472">Membrane</keyword>
<evidence type="ECO:0000256" key="1">
    <source>
        <dbReference type="SAM" id="Phobius"/>
    </source>
</evidence>
<name>A0A6L9S8Y4_9ACTN</name>